<evidence type="ECO:0000313" key="5">
    <source>
        <dbReference type="Proteomes" id="UP000326936"/>
    </source>
</evidence>
<dbReference type="PROSITE" id="PS51668">
    <property type="entry name" value="TSAA_2"/>
    <property type="match status" value="1"/>
</dbReference>
<dbReference type="InterPro" id="IPR023370">
    <property type="entry name" value="TrmO-like_N"/>
</dbReference>
<dbReference type="GO" id="GO:0008168">
    <property type="term" value="F:methyltransferase activity"/>
    <property type="evidence" value="ECO:0007669"/>
    <property type="project" value="UniProtKB-KW"/>
</dbReference>
<dbReference type="RefSeq" id="WP_152432703.1">
    <property type="nucleotide sequence ID" value="NZ_CBCSDK010000012.1"/>
</dbReference>
<proteinExistence type="inferred from homology"/>
<accession>A0A5P9CR84</accession>
<dbReference type="PANTHER" id="PTHR12818:SF0">
    <property type="entry name" value="TRNA (ADENINE(37)-N6)-METHYLTRANSFERASE"/>
    <property type="match status" value="1"/>
</dbReference>
<dbReference type="Gene3D" id="2.40.30.70">
    <property type="entry name" value="YaeB-like"/>
    <property type="match status" value="1"/>
</dbReference>
<dbReference type="InterPro" id="IPR036414">
    <property type="entry name" value="YaeB_N_sf"/>
</dbReference>
<gene>
    <name evidence="4" type="primary">tsaA3</name>
    <name evidence="4" type="ORF">FIV01_20315</name>
</gene>
<dbReference type="AlphaFoldDB" id="A0A5P9CR84"/>
<evidence type="ECO:0000313" key="4">
    <source>
        <dbReference type="EMBL" id="QFT28748.1"/>
    </source>
</evidence>
<dbReference type="OrthoDB" id="9804309at2"/>
<dbReference type="Pfam" id="PF01980">
    <property type="entry name" value="TrmO_N"/>
    <property type="match status" value="1"/>
</dbReference>
<dbReference type="SUPFAM" id="SSF118196">
    <property type="entry name" value="YaeB-like"/>
    <property type="match status" value="1"/>
</dbReference>
<keyword evidence="4" id="KW-0489">Methyltransferase</keyword>
<keyword evidence="1" id="KW-0949">S-adenosyl-L-methionine</keyword>
<comment type="similarity">
    <text evidence="2">Belongs to the tRNA methyltransferase O family.</text>
</comment>
<dbReference type="GO" id="GO:0032259">
    <property type="term" value="P:methylation"/>
    <property type="evidence" value="ECO:0007669"/>
    <property type="project" value="UniProtKB-KW"/>
</dbReference>
<dbReference type="InterPro" id="IPR040372">
    <property type="entry name" value="YaeB-like"/>
</dbReference>
<dbReference type="EC" id="2.1.1.-" evidence="4"/>
<protein>
    <submittedName>
        <fullName evidence="4">Putative tRNA (Adenine(37)-N6)-methyltransferase</fullName>
        <ecNumber evidence="4">2.1.1.-</ecNumber>
    </submittedName>
</protein>
<dbReference type="KEGG" id="vaq:FIV01_20315"/>
<dbReference type="PANTHER" id="PTHR12818">
    <property type="entry name" value="TRNA (ADENINE(37)-N6)-METHYLTRANSFERASE"/>
    <property type="match status" value="1"/>
</dbReference>
<keyword evidence="5" id="KW-1185">Reference proteome</keyword>
<keyword evidence="4" id="KW-0614">Plasmid</keyword>
<dbReference type="Proteomes" id="UP000326936">
    <property type="component" value="Plasmid pTHAF100_a"/>
</dbReference>
<geneLocation type="plasmid" evidence="5">
    <name>pthaf100_a</name>
</geneLocation>
<evidence type="ECO:0000256" key="1">
    <source>
        <dbReference type="ARBA" id="ARBA00022691"/>
    </source>
</evidence>
<dbReference type="EMBL" id="CP045351">
    <property type="protein sequence ID" value="QFT28748.1"/>
    <property type="molecule type" value="Genomic_DNA"/>
</dbReference>
<reference evidence="4 5" key="1">
    <citation type="submission" date="2019-10" db="EMBL/GenBank/DDBJ databases">
        <title>Complete genome sequence of Vibrio sp. strain THAF100, isolated from non-filtered water from the water column of tank 6 of a marine aquarium containing stony-coral fragments. Water maintained at 26 degree C.</title>
        <authorList>
            <person name="Ruckert C."/>
            <person name="Franco A."/>
            <person name="Kalinowski J."/>
            <person name="Glaeser S."/>
        </authorList>
    </citation>
    <scope>NUCLEOTIDE SEQUENCE [LARGE SCALE GENOMIC DNA]</scope>
    <source>
        <strain evidence="4 5">THAF100</strain>
        <plasmid evidence="5">pthaf100_a</plasmid>
    </source>
</reference>
<feature type="domain" description="TsaA-like" evidence="3">
    <location>
        <begin position="4"/>
        <end position="136"/>
    </location>
</feature>
<sequence>MISIKPIATVKNSIDAPQDDYWGSVISDIVLEDEIPDETLIGLSSFSHVTVIFYMHKVIDEKICLGARHPRNNSNIEPVGILSQRGKNRINKIGVTDCSIVNVSGNTLRVKGLDAINGSLVVDIKPVFKQFLVDKEAVTQPVWVDSVMSDYFNV</sequence>
<name>A0A5P9CR84_9VIBR</name>
<keyword evidence="4" id="KW-0808">Transferase</keyword>
<evidence type="ECO:0000256" key="2">
    <source>
        <dbReference type="ARBA" id="ARBA00033753"/>
    </source>
</evidence>
<evidence type="ECO:0000259" key="3">
    <source>
        <dbReference type="PROSITE" id="PS51668"/>
    </source>
</evidence>
<organism evidence="4 5">
    <name type="scientific">Vibrio aquimaris</name>
    <dbReference type="NCBI Taxonomy" id="2587862"/>
    <lineage>
        <taxon>Bacteria</taxon>
        <taxon>Pseudomonadati</taxon>
        <taxon>Pseudomonadota</taxon>
        <taxon>Gammaproteobacteria</taxon>
        <taxon>Vibrionales</taxon>
        <taxon>Vibrionaceae</taxon>
        <taxon>Vibrio</taxon>
    </lineage>
</organism>
<dbReference type="InterPro" id="IPR036413">
    <property type="entry name" value="YaeB-like_sf"/>
</dbReference>